<dbReference type="Proteomes" id="UP001566132">
    <property type="component" value="Unassembled WGS sequence"/>
</dbReference>
<comment type="caution">
    <text evidence="1">The sequence shown here is derived from an EMBL/GenBank/DDBJ whole genome shotgun (WGS) entry which is preliminary data.</text>
</comment>
<dbReference type="AlphaFoldDB" id="A0ABD1E057"/>
<evidence type="ECO:0000313" key="2">
    <source>
        <dbReference type="Proteomes" id="UP001566132"/>
    </source>
</evidence>
<dbReference type="EMBL" id="JBDJPC010000016">
    <property type="protein sequence ID" value="KAL1488047.1"/>
    <property type="molecule type" value="Genomic_DNA"/>
</dbReference>
<evidence type="ECO:0000313" key="1">
    <source>
        <dbReference type="EMBL" id="KAL1488047.1"/>
    </source>
</evidence>
<protein>
    <submittedName>
        <fullName evidence="1">Uncharacterized protein</fullName>
    </submittedName>
</protein>
<sequence length="323" mass="37000">MYPLKCTQNTLFHLDGGTPIVLAKYTDYRTSTGKYHDLIPNIPQYFDCRVKAKIKPELLYKDVIVRDENISSYSKHYLEKYVKNISVRNNQAGSSSNVDYTRTVQEKIFAKPPPVKQAKISEMKDSYTLKFCKPLRGNMANVTCELSETYRPVQPDINPANKGFYRNVDIYLTENRAKYVPYDKILSEQDSDFPTFYNTTGKYKGLKQELPGKLSGNQLMYDKSVFKLQLPDRIQSKAPKRVPYCGMTSEYESNYSMPTCSDFYPYCQENGIFFPESLSKSGPWQDLCSPAMYCSEQCHIGTDWPVRAVVDIGALSSGSFYSK</sequence>
<proteinExistence type="predicted"/>
<organism evidence="1 2">
    <name type="scientific">Hypothenemus hampei</name>
    <name type="common">Coffee berry borer</name>
    <dbReference type="NCBI Taxonomy" id="57062"/>
    <lineage>
        <taxon>Eukaryota</taxon>
        <taxon>Metazoa</taxon>
        <taxon>Ecdysozoa</taxon>
        <taxon>Arthropoda</taxon>
        <taxon>Hexapoda</taxon>
        <taxon>Insecta</taxon>
        <taxon>Pterygota</taxon>
        <taxon>Neoptera</taxon>
        <taxon>Endopterygota</taxon>
        <taxon>Coleoptera</taxon>
        <taxon>Polyphaga</taxon>
        <taxon>Cucujiformia</taxon>
        <taxon>Curculionidae</taxon>
        <taxon>Scolytinae</taxon>
        <taxon>Hypothenemus</taxon>
    </lineage>
</organism>
<name>A0ABD1E057_HYPHA</name>
<accession>A0ABD1E057</accession>
<keyword evidence="2" id="KW-1185">Reference proteome</keyword>
<gene>
    <name evidence="1" type="ORF">ABEB36_015417</name>
</gene>
<reference evidence="1 2" key="1">
    <citation type="submission" date="2024-05" db="EMBL/GenBank/DDBJ databases">
        <title>Genetic variation in Jamaican populations of the coffee berry borer (Hypothenemus hampei).</title>
        <authorList>
            <person name="Errbii M."/>
            <person name="Myrie A."/>
        </authorList>
    </citation>
    <scope>NUCLEOTIDE SEQUENCE [LARGE SCALE GENOMIC DNA]</scope>
    <source>
        <strain evidence="1">JA-Hopewell-2020-01-JO</strain>
        <tissue evidence="1">Whole body</tissue>
    </source>
</reference>